<dbReference type="Proteomes" id="UP000321085">
    <property type="component" value="Unassembled WGS sequence"/>
</dbReference>
<evidence type="ECO:0000313" key="2">
    <source>
        <dbReference type="Proteomes" id="UP000321085"/>
    </source>
</evidence>
<gene>
    <name evidence="1" type="ORF">MAE02_50900</name>
</gene>
<proteinExistence type="predicted"/>
<accession>A0A512BZK2</accession>
<comment type="caution">
    <text evidence="1">The sequence shown here is derived from an EMBL/GenBank/DDBJ whole genome shotgun (WGS) entry which is preliminary data.</text>
</comment>
<dbReference type="RefSeq" id="WP_114186845.1">
    <property type="nucleotide sequence ID" value="NZ_BJYU01000103.1"/>
</dbReference>
<dbReference type="OrthoDB" id="2514702at2"/>
<dbReference type="EMBL" id="BJYU01000103">
    <property type="protein sequence ID" value="GEO17394.1"/>
    <property type="molecule type" value="Genomic_DNA"/>
</dbReference>
<name>A0A512BZK2_9HYPH</name>
<protein>
    <submittedName>
        <fullName evidence="1">Uncharacterized protein</fullName>
    </submittedName>
</protein>
<evidence type="ECO:0000313" key="1">
    <source>
        <dbReference type="EMBL" id="GEO17394.1"/>
    </source>
</evidence>
<sequence>MSDFTAIERNGALKSYFECPPEIYESDMKYFEAHWDSSHRIREPFDDELKNPDDAEAYLIVVRRHTWDALERRLFAMDESVSLDFDELTARLLWVAWDQYLFSGKTSMYVLSVMEQGLRDLINFPPIVSTPRLKGRYTPSLGCMYIADARHHSSTFARRLRWLQRSTKPYTPSMP</sequence>
<keyword evidence="2" id="KW-1185">Reference proteome</keyword>
<organism evidence="1 2">
    <name type="scientific">Microvirga aerophila</name>
    <dbReference type="NCBI Taxonomy" id="670291"/>
    <lineage>
        <taxon>Bacteria</taxon>
        <taxon>Pseudomonadati</taxon>
        <taxon>Pseudomonadota</taxon>
        <taxon>Alphaproteobacteria</taxon>
        <taxon>Hyphomicrobiales</taxon>
        <taxon>Methylobacteriaceae</taxon>
        <taxon>Microvirga</taxon>
    </lineage>
</organism>
<dbReference type="AlphaFoldDB" id="A0A512BZK2"/>
<reference evidence="1 2" key="1">
    <citation type="submission" date="2019-07" db="EMBL/GenBank/DDBJ databases">
        <title>Whole genome shotgun sequence of Microvirga aerophila NBRC 106136.</title>
        <authorList>
            <person name="Hosoyama A."/>
            <person name="Uohara A."/>
            <person name="Ohji S."/>
            <person name="Ichikawa N."/>
        </authorList>
    </citation>
    <scope>NUCLEOTIDE SEQUENCE [LARGE SCALE GENOMIC DNA]</scope>
    <source>
        <strain evidence="1 2">NBRC 106136</strain>
    </source>
</reference>